<keyword evidence="2" id="KW-1185">Reference proteome</keyword>
<evidence type="ECO:0000313" key="2">
    <source>
        <dbReference type="Proteomes" id="UP000595814"/>
    </source>
</evidence>
<evidence type="ECO:0000313" key="1">
    <source>
        <dbReference type="EMBL" id="QQK08943.1"/>
    </source>
</evidence>
<protein>
    <submittedName>
        <fullName evidence="1">DUF4190 domain-containing protein</fullName>
    </submittedName>
</protein>
<reference evidence="1 2" key="1">
    <citation type="journal article" date="2022" name="Int. J. Syst. Evol. Microbiol.">
        <title>Miniphocaeibacter halophilus sp. nov., an ammonium-tolerant acetate-producing bacterium isolated from a biogas system.</title>
        <authorList>
            <person name="Schnurer A."/>
            <person name="Singh A."/>
            <person name="Bi S."/>
            <person name="Qiao W."/>
            <person name="Westerholm M."/>
        </authorList>
    </citation>
    <scope>NUCLEOTIDE SEQUENCE [LARGE SCALE GENOMIC DNA]</scope>
    <source>
        <strain evidence="1 2">AMB_01</strain>
    </source>
</reference>
<dbReference type="EMBL" id="CP066744">
    <property type="protein sequence ID" value="QQK08943.1"/>
    <property type="molecule type" value="Genomic_DNA"/>
</dbReference>
<dbReference type="Proteomes" id="UP000595814">
    <property type="component" value="Chromosome"/>
</dbReference>
<proteinExistence type="predicted"/>
<organism evidence="1 2">
    <name type="scientific">Miniphocaeibacter halophilus</name>
    <dbReference type="NCBI Taxonomy" id="2931922"/>
    <lineage>
        <taxon>Bacteria</taxon>
        <taxon>Bacillati</taxon>
        <taxon>Bacillota</taxon>
        <taxon>Tissierellia</taxon>
        <taxon>Tissierellales</taxon>
        <taxon>Peptoniphilaceae</taxon>
        <taxon>Miniphocaeibacter</taxon>
    </lineage>
</organism>
<sequence length="92" mass="9963">MNNRGGTNTKATISMVLGIVSLIFDITFIVGIIAIVLGIMAKNEIKYSNEEGDGFATAGIITGILGIVGHLIFWILMLVFGISFFSIFNFIF</sequence>
<gene>
    <name evidence="1" type="ORF">JFY71_05245</name>
</gene>
<name>A0AC61N2V7_9FIRM</name>
<accession>A0AC61N2V7</accession>